<dbReference type="Proteomes" id="UP000836841">
    <property type="component" value="Chromosome 6"/>
</dbReference>
<organism evidence="2 3">
    <name type="scientific">Thlaspi arvense</name>
    <name type="common">Field penny-cress</name>
    <dbReference type="NCBI Taxonomy" id="13288"/>
    <lineage>
        <taxon>Eukaryota</taxon>
        <taxon>Viridiplantae</taxon>
        <taxon>Streptophyta</taxon>
        <taxon>Embryophyta</taxon>
        <taxon>Tracheophyta</taxon>
        <taxon>Spermatophyta</taxon>
        <taxon>Magnoliopsida</taxon>
        <taxon>eudicotyledons</taxon>
        <taxon>Gunneridae</taxon>
        <taxon>Pentapetalae</taxon>
        <taxon>rosids</taxon>
        <taxon>malvids</taxon>
        <taxon>Brassicales</taxon>
        <taxon>Brassicaceae</taxon>
        <taxon>Thlaspideae</taxon>
        <taxon>Thlaspi</taxon>
    </lineage>
</organism>
<evidence type="ECO:0000256" key="1">
    <source>
        <dbReference type="SAM" id="MobiDB-lite"/>
    </source>
</evidence>
<sequence>MVAVSWCLTKQGMKTIDRATRNYMQELNKSEGFDVGGLQPSLYVHALLETICNDTCSPLVLLYAKMGLHRYNLLQGKNLQLISVKKYNRSTGSAASCYYITLEAMDPATNLPRAFQTRVQELSFGELILSAGIARPLGETKRSDVSEIKKSSDHKPVKNFLLVKSTPKWPRENPFENSKRCHVLKDSELQENKDWISLYLELAVAATNRDSLEDHDLSHLKIIKVAIDTSTQDVEEGLKNAKYFAIVYIRYKDSCEARVGKDVDRVAVVRRAFNERHGCFSLLGQTLSSDILPKKRGKKQLLFSLRFKPWRLLFSPRRRKAYKHSGLGFSRRLRKTRTIEYVDNEEKTECFNLVGQDPSSEIIPKKGKKRSAEPSPTPWRLKACKYSGLGDET</sequence>
<dbReference type="Pfam" id="PF04776">
    <property type="entry name" value="protein_MS5"/>
    <property type="match status" value="1"/>
</dbReference>
<gene>
    <name evidence="2" type="ORF">TAV2_LOCUS21291</name>
</gene>
<protein>
    <submittedName>
        <fullName evidence="2">Uncharacterized protein</fullName>
    </submittedName>
</protein>
<dbReference type="AlphaFoldDB" id="A0AAU9SY27"/>
<feature type="region of interest" description="Disordered" evidence="1">
    <location>
        <begin position="361"/>
        <end position="393"/>
    </location>
</feature>
<proteinExistence type="predicted"/>
<keyword evidence="3" id="KW-1185">Reference proteome</keyword>
<evidence type="ECO:0000313" key="3">
    <source>
        <dbReference type="Proteomes" id="UP000836841"/>
    </source>
</evidence>
<dbReference type="EMBL" id="OU466862">
    <property type="protein sequence ID" value="CAH2072240.1"/>
    <property type="molecule type" value="Genomic_DNA"/>
</dbReference>
<dbReference type="NCBIfam" id="TIGR01572">
    <property type="entry name" value="A_thl_para_3677"/>
    <property type="match status" value="1"/>
</dbReference>
<dbReference type="PANTHER" id="PTHR31260">
    <property type="entry name" value="CYSTATIN/MONELLIN SUPERFAMILY PROTEIN"/>
    <property type="match status" value="1"/>
</dbReference>
<dbReference type="InterPro" id="IPR006462">
    <property type="entry name" value="MS5"/>
</dbReference>
<name>A0AAU9SY27_THLAR</name>
<reference evidence="2 3" key="1">
    <citation type="submission" date="2022-03" db="EMBL/GenBank/DDBJ databases">
        <authorList>
            <person name="Nunn A."/>
            <person name="Chopra R."/>
            <person name="Nunn A."/>
            <person name="Contreras Garrido A."/>
        </authorList>
    </citation>
    <scope>NUCLEOTIDE SEQUENCE [LARGE SCALE GENOMIC DNA]</scope>
</reference>
<accession>A0AAU9SY27</accession>
<evidence type="ECO:0000313" key="2">
    <source>
        <dbReference type="EMBL" id="CAH2072240.1"/>
    </source>
</evidence>
<dbReference type="PANTHER" id="PTHR31260:SF39">
    <property type="entry name" value="BNAA09G28770D PROTEIN"/>
    <property type="match status" value="1"/>
</dbReference>